<organism evidence="2 3">
    <name type="scientific">Oryzias melastigma</name>
    <name type="common">Marine medaka</name>
    <dbReference type="NCBI Taxonomy" id="30732"/>
    <lineage>
        <taxon>Eukaryota</taxon>
        <taxon>Metazoa</taxon>
        <taxon>Chordata</taxon>
        <taxon>Craniata</taxon>
        <taxon>Vertebrata</taxon>
        <taxon>Euteleostomi</taxon>
        <taxon>Actinopterygii</taxon>
        <taxon>Neopterygii</taxon>
        <taxon>Teleostei</taxon>
        <taxon>Neoteleostei</taxon>
        <taxon>Acanthomorphata</taxon>
        <taxon>Ovalentaria</taxon>
        <taxon>Atherinomorphae</taxon>
        <taxon>Beloniformes</taxon>
        <taxon>Adrianichthyidae</taxon>
        <taxon>Oryziinae</taxon>
        <taxon>Oryzias</taxon>
    </lineage>
</organism>
<feature type="compositionally biased region" description="Low complexity" evidence="1">
    <location>
        <begin position="89"/>
        <end position="99"/>
    </location>
</feature>
<reference evidence="2" key="1">
    <citation type="journal article" name="BMC Genomics">
        <title>Long-read sequencing and de novo genome assembly of marine medaka (Oryzias melastigma).</title>
        <authorList>
            <person name="Liang P."/>
            <person name="Saqib H.S.A."/>
            <person name="Ni X."/>
            <person name="Shen Y."/>
        </authorList>
    </citation>
    <scope>NUCLEOTIDE SEQUENCE</scope>
    <source>
        <strain evidence="2">Bigg-433</strain>
    </source>
</reference>
<comment type="caution">
    <text evidence="2">The sequence shown here is derived from an EMBL/GenBank/DDBJ whole genome shotgun (WGS) entry which is preliminary data.</text>
</comment>
<accession>A0A834BVI0</accession>
<evidence type="ECO:0000313" key="3">
    <source>
        <dbReference type="Proteomes" id="UP000646548"/>
    </source>
</evidence>
<feature type="compositionally biased region" description="Basic and acidic residues" evidence="1">
    <location>
        <begin position="153"/>
        <end position="169"/>
    </location>
</feature>
<gene>
    <name evidence="2" type="ORF">FQA47_024191</name>
</gene>
<feature type="region of interest" description="Disordered" evidence="1">
    <location>
        <begin position="31"/>
        <end position="221"/>
    </location>
</feature>
<name>A0A834BVI0_ORYME</name>
<sequence length="250" mass="27014">MSLFTNGKAREFLGEVETQNRVVQKNPAVFTGPLSVAAPPGSASKQGKLRKTLHQDQSARPPGFPNRSKAPAGDFRPHPAAAATITVGQTQQQQQQQQQRPTPSFPTKQPAQKPLQPNPQPQPLTSGSQTTLQPVNERPAGGNQGPTSGVQAEESRSEGPTDPEKHADSELQDLVPTTAAAPEKRKGEPVDAALKKIRRQLSTTTTTPEDNDAGGVPEVPASDIPAMQRFYWHRLMARTMKSLVYQAQKI</sequence>
<evidence type="ECO:0000256" key="1">
    <source>
        <dbReference type="SAM" id="MobiDB-lite"/>
    </source>
</evidence>
<dbReference type="EMBL" id="WKFB01000887">
    <property type="protein sequence ID" value="KAF6717078.1"/>
    <property type="molecule type" value="Genomic_DNA"/>
</dbReference>
<proteinExistence type="predicted"/>
<feature type="compositionally biased region" description="Polar residues" evidence="1">
    <location>
        <begin position="124"/>
        <end position="134"/>
    </location>
</feature>
<protein>
    <submittedName>
        <fullName evidence="2">Uncharacterized protein</fullName>
    </submittedName>
</protein>
<dbReference type="Proteomes" id="UP000646548">
    <property type="component" value="Unassembled WGS sequence"/>
</dbReference>
<dbReference type="AlphaFoldDB" id="A0A834BVI0"/>
<evidence type="ECO:0000313" key="2">
    <source>
        <dbReference type="EMBL" id="KAF6717078.1"/>
    </source>
</evidence>